<feature type="domain" description="FHA" evidence="2">
    <location>
        <begin position="112"/>
        <end position="164"/>
    </location>
</feature>
<evidence type="ECO:0000313" key="3">
    <source>
        <dbReference type="EMBL" id="SDX32717.1"/>
    </source>
</evidence>
<organism evidence="3 4">
    <name type="scientific">Marinobacter mobilis</name>
    <dbReference type="NCBI Taxonomy" id="488533"/>
    <lineage>
        <taxon>Bacteria</taxon>
        <taxon>Pseudomonadati</taxon>
        <taxon>Pseudomonadota</taxon>
        <taxon>Gammaproteobacteria</taxon>
        <taxon>Pseudomonadales</taxon>
        <taxon>Marinobacteraceae</taxon>
        <taxon>Marinobacter</taxon>
    </lineage>
</organism>
<reference evidence="3 4" key="1">
    <citation type="submission" date="2016-10" db="EMBL/GenBank/DDBJ databases">
        <authorList>
            <person name="de Groot N.N."/>
        </authorList>
    </citation>
    <scope>NUCLEOTIDE SEQUENCE [LARGE SCALE GENOMIC DNA]</scope>
    <source>
        <strain evidence="3 4">CGMCC 1.7059</strain>
    </source>
</reference>
<dbReference type="Pfam" id="PF00498">
    <property type="entry name" value="FHA"/>
    <property type="match status" value="1"/>
</dbReference>
<dbReference type="RefSeq" id="WP_217634574.1">
    <property type="nucleotide sequence ID" value="NZ_FNNE01000008.1"/>
</dbReference>
<gene>
    <name evidence="3" type="ORF">SAMN04487960_10888</name>
</gene>
<sequence>MSRFDNSGDDTAPTRLIRRDGASSGGNNANRDDPTRKLDYQTESTMTGVNRGATADPAASAAQDSPKTVLFRPSEEQDAPPAGDATQPIVAWLVVKDGPGRGRAVSMSYGLNKIGRNPDQAVSLDFGDTKISRSHHAAIEYDPKLRAFYLSKGENLVYLNGDRVGSGQEHALNSGDKIELGDTILQFVAFCGPDFDWND</sequence>
<dbReference type="Proteomes" id="UP000199675">
    <property type="component" value="Unassembled WGS sequence"/>
</dbReference>
<keyword evidence="4" id="KW-1185">Reference proteome</keyword>
<dbReference type="CDD" id="cd00060">
    <property type="entry name" value="FHA"/>
    <property type="match status" value="1"/>
</dbReference>
<name>A0A1H3ASP6_9GAMM</name>
<feature type="region of interest" description="Disordered" evidence="1">
    <location>
        <begin position="1"/>
        <end position="67"/>
    </location>
</feature>
<dbReference type="AlphaFoldDB" id="A0A1H3ASP6"/>
<evidence type="ECO:0000259" key="2">
    <source>
        <dbReference type="PROSITE" id="PS50006"/>
    </source>
</evidence>
<protein>
    <submittedName>
        <fullName evidence="3">FHA domain-containing protein</fullName>
    </submittedName>
</protein>
<dbReference type="Gene3D" id="2.60.200.20">
    <property type="match status" value="1"/>
</dbReference>
<evidence type="ECO:0000256" key="1">
    <source>
        <dbReference type="SAM" id="MobiDB-lite"/>
    </source>
</evidence>
<feature type="compositionally biased region" description="Basic and acidic residues" evidence="1">
    <location>
        <begin position="30"/>
        <end position="40"/>
    </location>
</feature>
<dbReference type="EMBL" id="FNNE01000008">
    <property type="protein sequence ID" value="SDX32717.1"/>
    <property type="molecule type" value="Genomic_DNA"/>
</dbReference>
<proteinExistence type="predicted"/>
<dbReference type="PROSITE" id="PS50006">
    <property type="entry name" value="FHA_DOMAIN"/>
    <property type="match status" value="1"/>
</dbReference>
<dbReference type="STRING" id="488533.SAMN04487960_10888"/>
<evidence type="ECO:0000313" key="4">
    <source>
        <dbReference type="Proteomes" id="UP000199675"/>
    </source>
</evidence>
<accession>A0A1H3ASP6</accession>
<feature type="compositionally biased region" description="Low complexity" evidence="1">
    <location>
        <begin position="53"/>
        <end position="66"/>
    </location>
</feature>
<dbReference type="InterPro" id="IPR008984">
    <property type="entry name" value="SMAD_FHA_dom_sf"/>
</dbReference>
<dbReference type="SUPFAM" id="SSF49879">
    <property type="entry name" value="SMAD/FHA domain"/>
    <property type="match status" value="1"/>
</dbReference>
<dbReference type="InterPro" id="IPR000253">
    <property type="entry name" value="FHA_dom"/>
</dbReference>